<dbReference type="InterPro" id="IPR003661">
    <property type="entry name" value="HisK_dim/P_dom"/>
</dbReference>
<feature type="domain" description="PAS" evidence="7">
    <location>
        <begin position="414"/>
        <end position="483"/>
    </location>
</feature>
<dbReference type="SUPFAM" id="SSF55785">
    <property type="entry name" value="PYP-like sensor domain (PAS domain)"/>
    <property type="match status" value="3"/>
</dbReference>
<dbReference type="PROSITE" id="PS50109">
    <property type="entry name" value="HIS_KIN"/>
    <property type="match status" value="1"/>
</dbReference>
<dbReference type="Gene3D" id="3.30.450.20">
    <property type="entry name" value="PAS domain"/>
    <property type="match status" value="3"/>
</dbReference>
<dbReference type="InterPro" id="IPR004358">
    <property type="entry name" value="Sig_transdc_His_kin-like_C"/>
</dbReference>
<dbReference type="PANTHER" id="PTHR43304">
    <property type="entry name" value="PHYTOCHROME-LIKE PROTEIN CPH1"/>
    <property type="match status" value="1"/>
</dbReference>
<organism evidence="9 10">
    <name type="scientific">Archangium minus</name>
    <dbReference type="NCBI Taxonomy" id="83450"/>
    <lineage>
        <taxon>Bacteria</taxon>
        <taxon>Pseudomonadati</taxon>
        <taxon>Myxococcota</taxon>
        <taxon>Myxococcia</taxon>
        <taxon>Myxococcales</taxon>
        <taxon>Cystobacterineae</taxon>
        <taxon>Archangiaceae</taxon>
        <taxon>Archangium</taxon>
    </lineage>
</organism>
<dbReference type="CDD" id="cd00082">
    <property type="entry name" value="HisKA"/>
    <property type="match status" value="1"/>
</dbReference>
<keyword evidence="10" id="KW-1185">Reference proteome</keyword>
<dbReference type="SMART" id="SM00086">
    <property type="entry name" value="PAC"/>
    <property type="match status" value="2"/>
</dbReference>
<dbReference type="SMART" id="SM00091">
    <property type="entry name" value="PAS"/>
    <property type="match status" value="3"/>
</dbReference>
<feature type="domain" description="PAC" evidence="8">
    <location>
        <begin position="220"/>
        <end position="271"/>
    </location>
</feature>
<name>A0ABY9X2Z8_9BACT</name>
<sequence>MTTADGHGREARLGASVRSFPELLLQVGRSLHATLIVDNQGRIGRIDRQLATAVGWGNGASPEGRFMEEVLHDFPWLMRALHTALTGRETVCEGGERDERMRALVLPVFGNEGQCLGACARLSASEPVKPASAQHETLEQELTRTQQQYEELVNTLDGIVWEADVGFRFTFVSKQAERLLGHPPQQWLQEPDFWRNHVHPEDREWAQAYCMKATRERRPYEFEYRMLATDGRSVWLRALVTVLAEKGRPLRLRGIMVDVTEQRQARETLEQVASMLRATFDSITDGVLVVDRNQRITAFNKRFLQIWDIPDELLQGEVDPQKVLAAAVAQLKNPELVRARVYALYAAPEQEDVDTVELLNGRILERTSLPQRLGNTIIGRIWSFRDVTEERRAKAEQERLLAAEQTAREQLEESFALLDTFLNNAPIGMGFLNRDLRFIRTNDALALLHGRTREEEVGRTLREMTPYAAATIEPLMRRVIETGEPVIGLDLELEVPATPGKLRYFRVSYYPVRTKSGRIVGLGAVVVELTAERRAQAERERLLREAHEAIQIRDDFLSIASHELKTPLTPLKLHLRMLEQRCTSDQPIPPHLVRKSLAQVDRLSGVISDMLDSSQIEAGRLELEHEPLSLQQLLRETLADFRPNCLHHPLEYEECAEELVVLGDRARLAQVLTNLLENALKYSPQKGPIRVTLTRSGADALVSVSDSGIGIPADQHEYLFERFFRARNAPISGFGGMGLGLYICRHIVERHGGHIWAESETGHGATFRFTLPVRT</sequence>
<dbReference type="EC" id="2.7.13.3" evidence="2"/>
<proteinExistence type="predicted"/>
<gene>
    <name evidence="9" type="ORF">F0U60_40855</name>
</gene>
<dbReference type="Proteomes" id="UP001611383">
    <property type="component" value="Chromosome"/>
</dbReference>
<dbReference type="PROSITE" id="PS50112">
    <property type="entry name" value="PAS"/>
    <property type="match status" value="2"/>
</dbReference>
<dbReference type="PROSITE" id="PS50113">
    <property type="entry name" value="PAC"/>
    <property type="match status" value="2"/>
</dbReference>
<dbReference type="SMART" id="SM00387">
    <property type="entry name" value="HATPase_c"/>
    <property type="match status" value="1"/>
</dbReference>
<keyword evidence="4" id="KW-0808">Transferase</keyword>
<dbReference type="PANTHER" id="PTHR43304:SF1">
    <property type="entry name" value="PAC DOMAIN-CONTAINING PROTEIN"/>
    <property type="match status" value="1"/>
</dbReference>
<dbReference type="SUPFAM" id="SSF47384">
    <property type="entry name" value="Homodimeric domain of signal transducing histidine kinase"/>
    <property type="match status" value="1"/>
</dbReference>
<evidence type="ECO:0000256" key="1">
    <source>
        <dbReference type="ARBA" id="ARBA00000085"/>
    </source>
</evidence>
<dbReference type="CDD" id="cd00130">
    <property type="entry name" value="PAS"/>
    <property type="match status" value="2"/>
</dbReference>
<dbReference type="Gene3D" id="3.30.565.10">
    <property type="entry name" value="Histidine kinase-like ATPase, C-terminal domain"/>
    <property type="match status" value="1"/>
</dbReference>
<dbReference type="Gene3D" id="1.10.287.130">
    <property type="match status" value="1"/>
</dbReference>
<comment type="catalytic activity">
    <reaction evidence="1">
        <text>ATP + protein L-histidine = ADP + protein N-phospho-L-histidine.</text>
        <dbReference type="EC" id="2.7.13.3"/>
    </reaction>
</comment>
<dbReference type="NCBIfam" id="TIGR00229">
    <property type="entry name" value="sensory_box"/>
    <property type="match status" value="2"/>
</dbReference>
<accession>A0ABY9X2Z8</accession>
<dbReference type="Pfam" id="PF00512">
    <property type="entry name" value="HisKA"/>
    <property type="match status" value="1"/>
</dbReference>
<evidence type="ECO:0000256" key="4">
    <source>
        <dbReference type="ARBA" id="ARBA00022679"/>
    </source>
</evidence>
<dbReference type="SUPFAM" id="SSF55874">
    <property type="entry name" value="ATPase domain of HSP90 chaperone/DNA topoisomerase II/histidine kinase"/>
    <property type="match status" value="1"/>
</dbReference>
<dbReference type="InterPro" id="IPR036097">
    <property type="entry name" value="HisK_dim/P_sf"/>
</dbReference>
<evidence type="ECO:0000313" key="10">
    <source>
        <dbReference type="Proteomes" id="UP001611383"/>
    </source>
</evidence>
<dbReference type="Pfam" id="PF02518">
    <property type="entry name" value="HATPase_c"/>
    <property type="match status" value="1"/>
</dbReference>
<dbReference type="InterPro" id="IPR005467">
    <property type="entry name" value="His_kinase_dom"/>
</dbReference>
<evidence type="ECO:0000259" key="8">
    <source>
        <dbReference type="PROSITE" id="PS50113"/>
    </source>
</evidence>
<feature type="domain" description="Histidine kinase" evidence="6">
    <location>
        <begin position="559"/>
        <end position="775"/>
    </location>
</feature>
<dbReference type="Pfam" id="PF12860">
    <property type="entry name" value="PAS_7"/>
    <property type="match status" value="1"/>
</dbReference>
<dbReference type="SMART" id="SM00388">
    <property type="entry name" value="HisKA"/>
    <property type="match status" value="1"/>
</dbReference>
<evidence type="ECO:0000256" key="5">
    <source>
        <dbReference type="ARBA" id="ARBA00022777"/>
    </source>
</evidence>
<dbReference type="EMBL" id="CP043494">
    <property type="protein sequence ID" value="WNG49764.1"/>
    <property type="molecule type" value="Genomic_DNA"/>
</dbReference>
<dbReference type="InterPro" id="IPR001610">
    <property type="entry name" value="PAC"/>
</dbReference>
<evidence type="ECO:0000259" key="7">
    <source>
        <dbReference type="PROSITE" id="PS50112"/>
    </source>
</evidence>
<dbReference type="InterPro" id="IPR013655">
    <property type="entry name" value="PAS_fold_3"/>
</dbReference>
<keyword evidence="3" id="KW-0597">Phosphoprotein</keyword>
<dbReference type="Pfam" id="PF08448">
    <property type="entry name" value="PAS_4"/>
    <property type="match status" value="1"/>
</dbReference>
<dbReference type="InterPro" id="IPR036890">
    <property type="entry name" value="HATPase_C_sf"/>
</dbReference>
<dbReference type="InterPro" id="IPR000014">
    <property type="entry name" value="PAS"/>
</dbReference>
<evidence type="ECO:0000313" key="9">
    <source>
        <dbReference type="EMBL" id="WNG49764.1"/>
    </source>
</evidence>
<dbReference type="InterPro" id="IPR035965">
    <property type="entry name" value="PAS-like_dom_sf"/>
</dbReference>
<dbReference type="PRINTS" id="PR00344">
    <property type="entry name" value="BCTRLSENSOR"/>
</dbReference>
<dbReference type="Pfam" id="PF08447">
    <property type="entry name" value="PAS_3"/>
    <property type="match status" value="1"/>
</dbReference>
<dbReference type="InterPro" id="IPR003594">
    <property type="entry name" value="HATPase_dom"/>
</dbReference>
<evidence type="ECO:0000259" key="6">
    <source>
        <dbReference type="PROSITE" id="PS50109"/>
    </source>
</evidence>
<dbReference type="InterPro" id="IPR052162">
    <property type="entry name" value="Sensor_kinase/Photoreceptor"/>
</dbReference>
<keyword evidence="5" id="KW-0418">Kinase</keyword>
<protein>
    <recommendedName>
        <fullName evidence="2">histidine kinase</fullName>
        <ecNumber evidence="2">2.7.13.3</ecNumber>
    </recommendedName>
</protein>
<evidence type="ECO:0000256" key="2">
    <source>
        <dbReference type="ARBA" id="ARBA00012438"/>
    </source>
</evidence>
<evidence type="ECO:0000256" key="3">
    <source>
        <dbReference type="ARBA" id="ARBA00022553"/>
    </source>
</evidence>
<feature type="domain" description="PAS" evidence="7">
    <location>
        <begin position="145"/>
        <end position="204"/>
    </location>
</feature>
<feature type="domain" description="PAC" evidence="8">
    <location>
        <begin position="489"/>
        <end position="541"/>
    </location>
</feature>
<dbReference type="CDD" id="cd00075">
    <property type="entry name" value="HATPase"/>
    <property type="match status" value="1"/>
</dbReference>
<dbReference type="InterPro" id="IPR013656">
    <property type="entry name" value="PAS_4"/>
</dbReference>
<reference evidence="9 10" key="1">
    <citation type="submission" date="2019-08" db="EMBL/GenBank/DDBJ databases">
        <title>Archangium and Cystobacter genomes.</title>
        <authorList>
            <person name="Chen I.-C.K."/>
            <person name="Wielgoss S."/>
        </authorList>
    </citation>
    <scope>NUCLEOTIDE SEQUENCE [LARGE SCALE GENOMIC DNA]</scope>
    <source>
        <strain evidence="9 10">Cbm 6</strain>
    </source>
</reference>
<dbReference type="InterPro" id="IPR000700">
    <property type="entry name" value="PAS-assoc_C"/>
</dbReference>